<gene>
    <name evidence="4" type="ORF">MYCTH_2110669</name>
</gene>
<protein>
    <recommendedName>
        <fullName evidence="3">Zn(2)-C6 fungal-type domain-containing protein</fullName>
    </recommendedName>
</protein>
<dbReference type="InterPro" id="IPR001138">
    <property type="entry name" value="Zn2Cys6_DnaBD"/>
</dbReference>
<dbReference type="GeneID" id="11509701"/>
<dbReference type="eggNOG" id="ENOG502RM5X">
    <property type="taxonomic scope" value="Eukaryota"/>
</dbReference>
<dbReference type="InterPro" id="IPR036864">
    <property type="entry name" value="Zn2-C6_fun-type_DNA-bd_sf"/>
</dbReference>
<organism evidence="4 5">
    <name type="scientific">Thermothelomyces thermophilus (strain ATCC 42464 / BCRC 31852 / DSM 1799)</name>
    <name type="common">Sporotrichum thermophile</name>
    <dbReference type="NCBI Taxonomy" id="573729"/>
    <lineage>
        <taxon>Eukaryota</taxon>
        <taxon>Fungi</taxon>
        <taxon>Dikarya</taxon>
        <taxon>Ascomycota</taxon>
        <taxon>Pezizomycotina</taxon>
        <taxon>Sordariomycetes</taxon>
        <taxon>Sordariomycetidae</taxon>
        <taxon>Sordariales</taxon>
        <taxon>Chaetomiaceae</taxon>
        <taxon>Thermothelomyces</taxon>
    </lineage>
</organism>
<dbReference type="KEGG" id="mtm:MYCTH_2110669"/>
<dbReference type="PROSITE" id="PS50048">
    <property type="entry name" value="ZN2_CY6_FUNGAL_2"/>
    <property type="match status" value="2"/>
</dbReference>
<proteinExistence type="predicted"/>
<evidence type="ECO:0000313" key="5">
    <source>
        <dbReference type="Proteomes" id="UP000007322"/>
    </source>
</evidence>
<sequence>MAPTRNAASRTPAYPVDLAGPVGMRDVAQGRVTKREKKPPGRIGGGSGDADDDNGGGVERGRGGGAEGENTTDRPSRDAPGKKKKKEEKKRNGKKAGVPSCLACRGAKARCDRVTACERCIRAGEECRPGSGGGFDDNGGAVPVPVAGKAARACERCRRLKAACARRDSCVRCERKGIECVLG</sequence>
<dbReference type="RefSeq" id="XP_003663589.1">
    <property type="nucleotide sequence ID" value="XM_003663541.1"/>
</dbReference>
<feature type="compositionally biased region" description="Gly residues" evidence="2">
    <location>
        <begin position="55"/>
        <end position="67"/>
    </location>
</feature>
<dbReference type="Gene3D" id="4.10.240.10">
    <property type="entry name" value="Zn(2)-C6 fungal-type DNA-binding domain"/>
    <property type="match status" value="1"/>
</dbReference>
<evidence type="ECO:0000256" key="1">
    <source>
        <dbReference type="ARBA" id="ARBA00023242"/>
    </source>
</evidence>
<dbReference type="VEuPathDB" id="FungiDB:MYCTH_2110669"/>
<keyword evidence="5" id="KW-1185">Reference proteome</keyword>
<feature type="domain" description="Zn(2)-C6 fungal-type" evidence="3">
    <location>
        <begin position="153"/>
        <end position="182"/>
    </location>
</feature>
<dbReference type="AlphaFoldDB" id="G2QDN3"/>
<dbReference type="Proteomes" id="UP000007322">
    <property type="component" value="Chromosome 3"/>
</dbReference>
<evidence type="ECO:0000313" key="4">
    <source>
        <dbReference type="EMBL" id="AEO58344.1"/>
    </source>
</evidence>
<dbReference type="GO" id="GO:0008270">
    <property type="term" value="F:zinc ion binding"/>
    <property type="evidence" value="ECO:0007669"/>
    <property type="project" value="InterPro"/>
</dbReference>
<evidence type="ECO:0000259" key="3">
    <source>
        <dbReference type="PROSITE" id="PS50048"/>
    </source>
</evidence>
<dbReference type="HOGENOM" id="CLU_1476123_0_0_1"/>
<feature type="compositionally biased region" description="Basic and acidic residues" evidence="2">
    <location>
        <begin position="71"/>
        <end position="81"/>
    </location>
</feature>
<dbReference type="GO" id="GO:0000981">
    <property type="term" value="F:DNA-binding transcription factor activity, RNA polymerase II-specific"/>
    <property type="evidence" value="ECO:0007669"/>
    <property type="project" value="InterPro"/>
</dbReference>
<dbReference type="InParanoid" id="G2QDN3"/>
<name>G2QDN3_THET4</name>
<accession>G2QDN3</accession>
<evidence type="ECO:0000256" key="2">
    <source>
        <dbReference type="SAM" id="MobiDB-lite"/>
    </source>
</evidence>
<dbReference type="PROSITE" id="PS00463">
    <property type="entry name" value="ZN2_CY6_FUNGAL_1"/>
    <property type="match status" value="2"/>
</dbReference>
<reference evidence="4 5" key="1">
    <citation type="journal article" date="2011" name="Nat. Biotechnol.">
        <title>Comparative genomic analysis of the thermophilic biomass-degrading fungi Myceliophthora thermophila and Thielavia terrestris.</title>
        <authorList>
            <person name="Berka R.M."/>
            <person name="Grigoriev I.V."/>
            <person name="Otillar R."/>
            <person name="Salamov A."/>
            <person name="Grimwood J."/>
            <person name="Reid I."/>
            <person name="Ishmael N."/>
            <person name="John T."/>
            <person name="Darmond C."/>
            <person name="Moisan M.-C."/>
            <person name="Henrissat B."/>
            <person name="Coutinho P.M."/>
            <person name="Lombard V."/>
            <person name="Natvig D.O."/>
            <person name="Lindquist E."/>
            <person name="Schmutz J."/>
            <person name="Lucas S."/>
            <person name="Harris P."/>
            <person name="Powlowski J."/>
            <person name="Bellemare A."/>
            <person name="Taylor D."/>
            <person name="Butler G."/>
            <person name="de Vries R.P."/>
            <person name="Allijn I.E."/>
            <person name="van den Brink J."/>
            <person name="Ushinsky S."/>
            <person name="Storms R."/>
            <person name="Powell A.J."/>
            <person name="Paulsen I.T."/>
            <person name="Elbourne L.D.H."/>
            <person name="Baker S.E."/>
            <person name="Magnuson J."/>
            <person name="LaBoissiere S."/>
            <person name="Clutterbuck A.J."/>
            <person name="Martinez D."/>
            <person name="Wogulis M."/>
            <person name="de Leon A.L."/>
            <person name="Rey M.W."/>
            <person name="Tsang A."/>
        </authorList>
    </citation>
    <scope>NUCLEOTIDE SEQUENCE [LARGE SCALE GENOMIC DNA]</scope>
    <source>
        <strain evidence="5">ATCC 42464 / BCRC 31852 / DSM 1799</strain>
    </source>
</reference>
<feature type="domain" description="Zn(2)-C6 fungal-type" evidence="3">
    <location>
        <begin position="100"/>
        <end position="127"/>
    </location>
</feature>
<dbReference type="OrthoDB" id="4590898at2759"/>
<keyword evidence="1" id="KW-0539">Nucleus</keyword>
<feature type="compositionally biased region" description="Basic residues" evidence="2">
    <location>
        <begin position="82"/>
        <end position="94"/>
    </location>
</feature>
<feature type="region of interest" description="Disordered" evidence="2">
    <location>
        <begin position="1"/>
        <end position="98"/>
    </location>
</feature>
<dbReference type="EMBL" id="CP003004">
    <property type="protein sequence ID" value="AEO58344.1"/>
    <property type="molecule type" value="Genomic_DNA"/>
</dbReference>
<dbReference type="SUPFAM" id="SSF57701">
    <property type="entry name" value="Zn2/Cys6 DNA-binding domain"/>
    <property type="match status" value="2"/>
</dbReference>